<protein>
    <submittedName>
        <fullName evidence="3">Uncharacterized protein</fullName>
    </submittedName>
</protein>
<keyword evidence="1" id="KW-0175">Coiled coil</keyword>
<feature type="coiled-coil region" evidence="1">
    <location>
        <begin position="144"/>
        <end position="181"/>
    </location>
</feature>
<comment type="caution">
    <text evidence="3">The sequence shown here is derived from an EMBL/GenBank/DDBJ whole genome shotgun (WGS) entry which is preliminary data.</text>
</comment>
<dbReference type="AlphaFoldDB" id="A0A1J9QWA2"/>
<evidence type="ECO:0000313" key="3">
    <source>
        <dbReference type="EMBL" id="OJD32665.1"/>
    </source>
</evidence>
<feature type="region of interest" description="Disordered" evidence="2">
    <location>
        <begin position="98"/>
        <end position="119"/>
    </location>
</feature>
<dbReference type="RefSeq" id="XP_020128925.1">
    <property type="nucleotide sequence ID" value="XM_020275029.1"/>
</dbReference>
<accession>A0A1J9QWA2</accession>
<name>A0A1J9QWA2_9PEZI</name>
<dbReference type="STRING" id="236234.A0A1J9QWA2"/>
<evidence type="ECO:0000313" key="4">
    <source>
        <dbReference type="Proteomes" id="UP000183809"/>
    </source>
</evidence>
<dbReference type="Proteomes" id="UP000183809">
    <property type="component" value="Unassembled WGS sequence"/>
</dbReference>
<dbReference type="EMBL" id="MNUE01000037">
    <property type="protein sequence ID" value="OJD32665.1"/>
    <property type="molecule type" value="Genomic_DNA"/>
</dbReference>
<evidence type="ECO:0000256" key="1">
    <source>
        <dbReference type="SAM" id="Coils"/>
    </source>
</evidence>
<proteinExistence type="predicted"/>
<reference evidence="3 4" key="1">
    <citation type="submission" date="2016-10" db="EMBL/GenBank/DDBJ databases">
        <title>Proteomics and genomics reveal pathogen-plant mechanisms compatible with a hemibiotrophic lifestyle of Diplodia corticola.</title>
        <authorList>
            <person name="Fernandes I."/>
            <person name="De Jonge R."/>
            <person name="Van De Peer Y."/>
            <person name="Devreese B."/>
            <person name="Alves A."/>
            <person name="Esteves A.C."/>
        </authorList>
    </citation>
    <scope>NUCLEOTIDE SEQUENCE [LARGE SCALE GENOMIC DNA]</scope>
    <source>
        <strain evidence="3 4">CBS 112549</strain>
    </source>
</reference>
<keyword evidence="4" id="KW-1185">Reference proteome</keyword>
<organism evidence="3 4">
    <name type="scientific">Diplodia corticola</name>
    <dbReference type="NCBI Taxonomy" id="236234"/>
    <lineage>
        <taxon>Eukaryota</taxon>
        <taxon>Fungi</taxon>
        <taxon>Dikarya</taxon>
        <taxon>Ascomycota</taxon>
        <taxon>Pezizomycotina</taxon>
        <taxon>Dothideomycetes</taxon>
        <taxon>Dothideomycetes incertae sedis</taxon>
        <taxon>Botryosphaeriales</taxon>
        <taxon>Botryosphaeriaceae</taxon>
        <taxon>Diplodia</taxon>
    </lineage>
</organism>
<dbReference type="GeneID" id="31015290"/>
<sequence>MPPTTDNTQAVVPYTTPSAYPRQDCTLRNEALPAFGKVAEVPRPYTSSSAHSALVMKGTLDSESQTSLAYGRNSVASTTTEQDQHRSSFLHRVKRAGSLKRTQGHQTRVPSPQLPAPNITERPLPSLPTHTSPGIELNLFNERLQDGECMRQDLERYRRDLQRERERNEDIEREKESILEAWKQAAAELRELRAARGNKVDDEYIRKAWWGLQYDVRNWADCHFQGKPKSKAARLSLRMGDDIPYEIIRLTDTSHCLDFLRSPSRRVDIAQAVVWGVFMELVFGQVRDGGFLWAGNDCNALRHLRNEHRPNPSSSSQNEESFRKYQAWMSLTTETFYAEQPMDSSNAVRIVCKKVKGLLGRYVCEGEMSFKQELQKIVARAIQLDREFHGEKAFFYCSWGYQVAWTQRRTSKQFNESTMEAIDNKASPVEFELTISPALFKRGTGSGENYGTRLVLVKSVVSSNLDEEPERALFRVGKKSWHMVTSRMPSFEQS</sequence>
<gene>
    <name evidence="3" type="ORF">BKCO1_37000149</name>
</gene>
<feature type="compositionally biased region" description="Polar residues" evidence="2">
    <location>
        <begin position="100"/>
        <end position="110"/>
    </location>
</feature>
<evidence type="ECO:0000256" key="2">
    <source>
        <dbReference type="SAM" id="MobiDB-lite"/>
    </source>
</evidence>